<evidence type="ECO:0000256" key="3">
    <source>
        <dbReference type="ARBA" id="ARBA00044955"/>
    </source>
</evidence>
<gene>
    <name evidence="6" type="ORF">QBC40DRAFT_225620</name>
</gene>
<dbReference type="AlphaFoldDB" id="A0AAN7ATD9"/>
<evidence type="ECO:0000256" key="4">
    <source>
        <dbReference type="SAM" id="MobiDB-lite"/>
    </source>
</evidence>
<feature type="domain" description="LysM" evidence="5">
    <location>
        <begin position="583"/>
        <end position="630"/>
    </location>
</feature>
<evidence type="ECO:0000256" key="2">
    <source>
        <dbReference type="ARBA" id="ARBA00023026"/>
    </source>
</evidence>
<evidence type="ECO:0000256" key="1">
    <source>
        <dbReference type="ARBA" id="ARBA00022669"/>
    </source>
</evidence>
<reference evidence="6" key="1">
    <citation type="journal article" date="2023" name="Mol. Phylogenet. Evol.">
        <title>Genome-scale phylogeny and comparative genomics of the fungal order Sordariales.</title>
        <authorList>
            <person name="Hensen N."/>
            <person name="Bonometti L."/>
            <person name="Westerberg I."/>
            <person name="Brannstrom I.O."/>
            <person name="Guillou S."/>
            <person name="Cros-Aarteil S."/>
            <person name="Calhoun S."/>
            <person name="Haridas S."/>
            <person name="Kuo A."/>
            <person name="Mondo S."/>
            <person name="Pangilinan J."/>
            <person name="Riley R."/>
            <person name="LaButti K."/>
            <person name="Andreopoulos B."/>
            <person name="Lipzen A."/>
            <person name="Chen C."/>
            <person name="Yan M."/>
            <person name="Daum C."/>
            <person name="Ng V."/>
            <person name="Clum A."/>
            <person name="Steindorff A."/>
            <person name="Ohm R.A."/>
            <person name="Martin F."/>
            <person name="Silar P."/>
            <person name="Natvig D.O."/>
            <person name="Lalanne C."/>
            <person name="Gautier V."/>
            <person name="Ament-Velasquez S.L."/>
            <person name="Kruys A."/>
            <person name="Hutchinson M.I."/>
            <person name="Powell A.J."/>
            <person name="Barry K."/>
            <person name="Miller A.N."/>
            <person name="Grigoriev I.V."/>
            <person name="Debuchy R."/>
            <person name="Gladieux P."/>
            <person name="Hiltunen Thoren M."/>
            <person name="Johannesson H."/>
        </authorList>
    </citation>
    <scope>NUCLEOTIDE SEQUENCE</scope>
    <source>
        <strain evidence="6">CBS 315.58</strain>
    </source>
</reference>
<keyword evidence="2" id="KW-0843">Virulence</keyword>
<name>A0AAN7ATD9_9PEZI</name>
<feature type="compositionally biased region" description="Low complexity" evidence="4">
    <location>
        <begin position="552"/>
        <end position="573"/>
    </location>
</feature>
<dbReference type="SUPFAM" id="SSF54106">
    <property type="entry name" value="LysM domain"/>
    <property type="match status" value="2"/>
</dbReference>
<dbReference type="Proteomes" id="UP001303160">
    <property type="component" value="Unassembled WGS sequence"/>
</dbReference>
<dbReference type="PANTHER" id="PTHR34997">
    <property type="entry name" value="AM15"/>
    <property type="match status" value="1"/>
</dbReference>
<evidence type="ECO:0000313" key="7">
    <source>
        <dbReference type="Proteomes" id="UP001303160"/>
    </source>
</evidence>
<accession>A0AAN7ATD9</accession>
<feature type="domain" description="LysM" evidence="5">
    <location>
        <begin position="287"/>
        <end position="335"/>
    </location>
</feature>
<comment type="similarity">
    <text evidence="3">Belongs to the secreted LysM effector family.</text>
</comment>
<dbReference type="InterPro" id="IPR018392">
    <property type="entry name" value="LysM"/>
</dbReference>
<feature type="compositionally biased region" description="Low complexity" evidence="4">
    <location>
        <begin position="637"/>
        <end position="660"/>
    </location>
</feature>
<evidence type="ECO:0000313" key="6">
    <source>
        <dbReference type="EMBL" id="KAK4200451.1"/>
    </source>
</evidence>
<dbReference type="Pfam" id="PF01476">
    <property type="entry name" value="LysM"/>
    <property type="match status" value="3"/>
</dbReference>
<dbReference type="GO" id="GO:0008061">
    <property type="term" value="F:chitin binding"/>
    <property type="evidence" value="ECO:0007669"/>
    <property type="project" value="UniProtKB-KW"/>
</dbReference>
<dbReference type="Gene3D" id="3.10.350.10">
    <property type="entry name" value="LysM domain"/>
    <property type="match status" value="4"/>
</dbReference>
<comment type="caution">
    <text evidence="6">The sequence shown here is derived from an EMBL/GenBank/DDBJ whole genome shotgun (WGS) entry which is preliminary data.</text>
</comment>
<feature type="domain" description="LysM" evidence="5">
    <location>
        <begin position="237"/>
        <end position="282"/>
    </location>
</feature>
<proteinExistence type="inferred from homology"/>
<dbReference type="EMBL" id="MU863919">
    <property type="protein sequence ID" value="KAK4200451.1"/>
    <property type="molecule type" value="Genomic_DNA"/>
</dbReference>
<feature type="region of interest" description="Disordered" evidence="4">
    <location>
        <begin position="637"/>
        <end position="673"/>
    </location>
</feature>
<dbReference type="PANTHER" id="PTHR34997:SF1">
    <property type="entry name" value="PEPTIDOGLYCAN-BINDING LYSIN DOMAIN"/>
    <property type="match status" value="1"/>
</dbReference>
<dbReference type="InterPro" id="IPR036779">
    <property type="entry name" value="LysM_dom_sf"/>
</dbReference>
<feature type="region of interest" description="Disordered" evidence="4">
    <location>
        <begin position="546"/>
        <end position="579"/>
    </location>
</feature>
<dbReference type="InterPro" id="IPR052210">
    <property type="entry name" value="LysM1-like"/>
</dbReference>
<feature type="domain" description="LysM" evidence="5">
    <location>
        <begin position="375"/>
        <end position="421"/>
    </location>
</feature>
<dbReference type="CDD" id="cd00118">
    <property type="entry name" value="LysM"/>
    <property type="match status" value="3"/>
</dbReference>
<protein>
    <submittedName>
        <fullName evidence="6">LysM domain-protein</fullName>
    </submittedName>
</protein>
<reference evidence="6" key="2">
    <citation type="submission" date="2023-05" db="EMBL/GenBank/DDBJ databases">
        <authorList>
            <consortium name="Lawrence Berkeley National Laboratory"/>
            <person name="Steindorff A."/>
            <person name="Hensen N."/>
            <person name="Bonometti L."/>
            <person name="Westerberg I."/>
            <person name="Brannstrom I.O."/>
            <person name="Guillou S."/>
            <person name="Cros-Aarteil S."/>
            <person name="Calhoun S."/>
            <person name="Haridas S."/>
            <person name="Kuo A."/>
            <person name="Mondo S."/>
            <person name="Pangilinan J."/>
            <person name="Riley R."/>
            <person name="Labutti K."/>
            <person name="Andreopoulos B."/>
            <person name="Lipzen A."/>
            <person name="Chen C."/>
            <person name="Yanf M."/>
            <person name="Daum C."/>
            <person name="Ng V."/>
            <person name="Clum A."/>
            <person name="Ohm R."/>
            <person name="Martin F."/>
            <person name="Silar P."/>
            <person name="Natvig D."/>
            <person name="Lalanne C."/>
            <person name="Gautier V."/>
            <person name="Ament-Velasquez S.L."/>
            <person name="Kruys A."/>
            <person name="Hutchinson M.I."/>
            <person name="Powell A.J."/>
            <person name="Barry K."/>
            <person name="Miller A.N."/>
            <person name="Grigoriev I.V."/>
            <person name="Debuchy R."/>
            <person name="Gladieux P."/>
            <person name="Thoren M.H."/>
            <person name="Johannesson H."/>
        </authorList>
    </citation>
    <scope>NUCLEOTIDE SEQUENCE</scope>
    <source>
        <strain evidence="6">CBS 315.58</strain>
    </source>
</reference>
<keyword evidence="7" id="KW-1185">Reference proteome</keyword>
<feature type="domain" description="LysM" evidence="5">
    <location>
        <begin position="679"/>
        <end position="729"/>
    </location>
</feature>
<keyword evidence="1" id="KW-0147">Chitin-binding</keyword>
<sequence length="731" mass="78660">MLFLKHSLCSPVRHTFAYLGRLLVLYQISCVLAIQFVYEAAISEELSSGCSQALLADVACDPVVRNFRPGFFYSPDTLARSCTSSCESALVSYHNSVKSACGSETIVGSFDLNSSALIVPGTYQYLFKSICLKDGSRYCNNVAAMAAFIADPGGSMFNYLDSVANGTAPPNSCDSCLVEILRLKAGSPYFDGPAVASLSMYQSLTSSCKVSGRPLSTSTLGFYTQEPIVTSTPCAGKTYVIRPSDNCYSISLSQRVGTAWLLTENNLPAYCDRFPTSGSLCIANTCNVYTVKPNDTCNSISQSANITTTQLLAWNPVLDSGCYNLSRMNGTQLCISAPGEDFVPPETTNLAPITPTTAAPIPSNTAAGSNGYCGKWYNVQIGDYCNLLTLKFAISLVDFIFLNPMVNENCTNLFAQESYCVQPVGDINTYSGRPGYMTMTPGPSIPHTAFSNLPSATAKPYSRLYTPVPLASNTRDDCAQYFSGTDYQFNLTGTKWRNNCEFVIQVYNVDPESFGVWNGLDITSPDCSFKPGLRYCGSWYLEKDEPPQPVVPTTTSGAPSSTTQTGPTAPAPTHSGQPTSCDTWHVVVSEDTCTTVATKAGITLAQFLSFNPAVSADCSQNFWLGYAYCVHVASSSSSSKATTPSSTSTRSTSTSSSSPTPTRPPAEYMQPGIAPNCTKYDRAKSGDYCALLAERNSITLAQLARWNPVLGANGADCATKFWLDYYYCVRA</sequence>
<organism evidence="6 7">
    <name type="scientific">Triangularia verruculosa</name>
    <dbReference type="NCBI Taxonomy" id="2587418"/>
    <lineage>
        <taxon>Eukaryota</taxon>
        <taxon>Fungi</taxon>
        <taxon>Dikarya</taxon>
        <taxon>Ascomycota</taxon>
        <taxon>Pezizomycotina</taxon>
        <taxon>Sordariomycetes</taxon>
        <taxon>Sordariomycetidae</taxon>
        <taxon>Sordariales</taxon>
        <taxon>Podosporaceae</taxon>
        <taxon>Triangularia</taxon>
    </lineage>
</organism>
<evidence type="ECO:0000259" key="5">
    <source>
        <dbReference type="PROSITE" id="PS51782"/>
    </source>
</evidence>
<dbReference type="SMART" id="SM00257">
    <property type="entry name" value="LysM"/>
    <property type="match status" value="2"/>
</dbReference>
<dbReference type="PROSITE" id="PS51782">
    <property type="entry name" value="LYSM"/>
    <property type="match status" value="5"/>
</dbReference>